<proteinExistence type="predicted"/>
<evidence type="ECO:0000313" key="5">
    <source>
        <dbReference type="Proteomes" id="UP000284751"/>
    </source>
</evidence>
<evidence type="ECO:0000259" key="3">
    <source>
        <dbReference type="Pfam" id="PF05257"/>
    </source>
</evidence>
<gene>
    <name evidence="4" type="ORF">DWY99_06945</name>
</gene>
<dbReference type="Proteomes" id="UP000284751">
    <property type="component" value="Unassembled WGS sequence"/>
</dbReference>
<keyword evidence="2" id="KW-0812">Transmembrane</keyword>
<dbReference type="EMBL" id="QRTC01000022">
    <property type="protein sequence ID" value="RGQ40943.1"/>
    <property type="molecule type" value="Genomic_DNA"/>
</dbReference>
<evidence type="ECO:0000256" key="2">
    <source>
        <dbReference type="SAM" id="Phobius"/>
    </source>
</evidence>
<evidence type="ECO:0000256" key="1">
    <source>
        <dbReference type="SAM" id="MobiDB-lite"/>
    </source>
</evidence>
<keyword evidence="2" id="KW-0472">Membrane</keyword>
<sequence>MTAEPSDFQSRFGEVISMSHSQEKRIAMANKSGMDYAYDFARNAQALKDIIKAAMRGGWHAAAIEVIKHYGPQILMAAVVILLLPVIIFCCLPAMLFGFGSSVDPEISAMNRQAEMVQQYYRKYQDYCDVRIQKIESYVKSGGSHDDTVHQAPESNEKYSIQVKGGPMETNWFISLHSVRNGNDLNNMTEESITEFVEDSILYTVEDIQPDSKPSESENQGTSSEGTSHEAPETNDSPPSPDENKSTAEKKLTIRYLTPEEFMNEYHYSDEDRNWAQLMHRTLEDNGVSGGSNDIVEVAASQIGNIGGEIYWKWYGFDTYVEWCACFVSWAADQCGYIDAGIIPKFAACDVGWFRDKGQFQDRNYIPNPGDLIFFDWASDGQDGKEDHVGIVEKCDGQTVYTIEGNTNGGSGEVARHQYPVGYYEIYGYCTPAYPRLENSNKN</sequence>
<dbReference type="InterPro" id="IPR038765">
    <property type="entry name" value="Papain-like_cys_pep_sf"/>
</dbReference>
<accession>A0A412AXC7</accession>
<evidence type="ECO:0000313" key="4">
    <source>
        <dbReference type="EMBL" id="RGQ40943.1"/>
    </source>
</evidence>
<comment type="caution">
    <text evidence="4">The sequence shown here is derived from an EMBL/GenBank/DDBJ whole genome shotgun (WGS) entry which is preliminary data.</text>
</comment>
<dbReference type="AlphaFoldDB" id="A0A412AXC7"/>
<feature type="region of interest" description="Disordered" evidence="1">
    <location>
        <begin position="208"/>
        <end position="249"/>
    </location>
</feature>
<dbReference type="SUPFAM" id="SSF54001">
    <property type="entry name" value="Cysteine proteinases"/>
    <property type="match status" value="1"/>
</dbReference>
<organism evidence="4 5">
    <name type="scientific">[Clostridium] leptum</name>
    <dbReference type="NCBI Taxonomy" id="1535"/>
    <lineage>
        <taxon>Bacteria</taxon>
        <taxon>Bacillati</taxon>
        <taxon>Bacillota</taxon>
        <taxon>Clostridia</taxon>
        <taxon>Eubacteriales</taxon>
        <taxon>Oscillospiraceae</taxon>
        <taxon>Oscillospiraceae incertae sedis</taxon>
    </lineage>
</organism>
<name>A0A412AXC7_9FIRM</name>
<dbReference type="Gene3D" id="3.90.1720.10">
    <property type="entry name" value="endopeptidase domain like (from Nostoc punctiforme)"/>
    <property type="match status" value="1"/>
</dbReference>
<protein>
    <submittedName>
        <fullName evidence="4">CHAP domain-containing protein</fullName>
    </submittedName>
</protein>
<feature type="domain" description="Peptidase C51" evidence="3">
    <location>
        <begin position="320"/>
        <end position="406"/>
    </location>
</feature>
<dbReference type="InterPro" id="IPR007921">
    <property type="entry name" value="CHAP_dom"/>
</dbReference>
<feature type="transmembrane region" description="Helical" evidence="2">
    <location>
        <begin position="74"/>
        <end position="99"/>
    </location>
</feature>
<feature type="compositionally biased region" description="Polar residues" evidence="1">
    <location>
        <begin position="217"/>
        <end position="226"/>
    </location>
</feature>
<reference evidence="4 5" key="1">
    <citation type="submission" date="2018-08" db="EMBL/GenBank/DDBJ databases">
        <title>A genome reference for cultivated species of the human gut microbiota.</title>
        <authorList>
            <person name="Zou Y."/>
            <person name="Xue W."/>
            <person name="Luo G."/>
        </authorList>
    </citation>
    <scope>NUCLEOTIDE SEQUENCE [LARGE SCALE GENOMIC DNA]</scope>
    <source>
        <strain evidence="4 5">AF28-26</strain>
    </source>
</reference>
<keyword evidence="2" id="KW-1133">Transmembrane helix</keyword>
<dbReference type="Pfam" id="PF05257">
    <property type="entry name" value="CHAP"/>
    <property type="match status" value="1"/>
</dbReference>